<dbReference type="InterPro" id="IPR029044">
    <property type="entry name" value="Nucleotide-diphossugar_trans"/>
</dbReference>
<dbReference type="PANTHER" id="PTHR43685">
    <property type="entry name" value="GLYCOSYLTRANSFERASE"/>
    <property type="match status" value="1"/>
</dbReference>
<name>A0A9W6J116_9HYPH</name>
<evidence type="ECO:0000256" key="1">
    <source>
        <dbReference type="SAM" id="Phobius"/>
    </source>
</evidence>
<keyword evidence="3" id="KW-0808">Transferase</keyword>
<dbReference type="SUPFAM" id="SSF53448">
    <property type="entry name" value="Nucleotide-diphospho-sugar transferases"/>
    <property type="match status" value="1"/>
</dbReference>
<gene>
    <name evidence="3" type="ORF">GCM10008179_24730</name>
</gene>
<dbReference type="GO" id="GO:0016740">
    <property type="term" value="F:transferase activity"/>
    <property type="evidence" value="ECO:0007669"/>
    <property type="project" value="UniProtKB-KW"/>
</dbReference>
<dbReference type="PANTHER" id="PTHR43685:SF3">
    <property type="entry name" value="SLR2126 PROTEIN"/>
    <property type="match status" value="1"/>
</dbReference>
<keyword evidence="1" id="KW-1133">Transmembrane helix</keyword>
<accession>A0A9W6J116</accession>
<dbReference type="Pfam" id="PF00535">
    <property type="entry name" value="Glycos_transf_2"/>
    <property type="match status" value="1"/>
</dbReference>
<organism evidence="3 4">
    <name type="scientific">Hansschlegelia plantiphila</name>
    <dbReference type="NCBI Taxonomy" id="374655"/>
    <lineage>
        <taxon>Bacteria</taxon>
        <taxon>Pseudomonadati</taxon>
        <taxon>Pseudomonadota</taxon>
        <taxon>Alphaproteobacteria</taxon>
        <taxon>Hyphomicrobiales</taxon>
        <taxon>Methylopilaceae</taxon>
        <taxon>Hansschlegelia</taxon>
    </lineage>
</organism>
<dbReference type="EMBL" id="BSFI01000008">
    <property type="protein sequence ID" value="GLK68835.1"/>
    <property type="molecule type" value="Genomic_DNA"/>
</dbReference>
<dbReference type="CDD" id="cd00761">
    <property type="entry name" value="Glyco_tranf_GTA_type"/>
    <property type="match status" value="1"/>
</dbReference>
<keyword evidence="1" id="KW-0812">Transmembrane</keyword>
<dbReference type="Proteomes" id="UP001143372">
    <property type="component" value="Unassembled WGS sequence"/>
</dbReference>
<evidence type="ECO:0000259" key="2">
    <source>
        <dbReference type="Pfam" id="PF00535"/>
    </source>
</evidence>
<dbReference type="InterPro" id="IPR050834">
    <property type="entry name" value="Glycosyltransf_2"/>
</dbReference>
<feature type="transmembrane region" description="Helical" evidence="1">
    <location>
        <begin position="261"/>
        <end position="282"/>
    </location>
</feature>
<feature type="domain" description="Glycosyltransferase 2-like" evidence="2">
    <location>
        <begin position="15"/>
        <end position="142"/>
    </location>
</feature>
<sequence>MWLIMEPWVPMDAVTIVIPTLDRPAPLRRALLSALTQQGLDDRQLEIVVVDNSRDGSARRTIDDLPEAPGRLIRYLSLPVPGVASARNAGVAAAGGRWIAFLDDDQEASPLWIASHLAVLRATGADAVFGPVEALPDGPGEIGGFAPYFSRTIDRPDAADVTDLGAYLGTNNSMFERARCLDEAAPFDPTLDQTGGEDSLLIRRLVLSGRRFAFAASAHVIEWVPPRRLNWAYVRKRKFLSGQIRSFVNLKVSPARWGDTLIWMAVGAAQFALAGVAAAAFAPFDRERSSRALASAYGGLGKLLWMPRFRPALYGSGHVS</sequence>
<dbReference type="InterPro" id="IPR001173">
    <property type="entry name" value="Glyco_trans_2-like"/>
</dbReference>
<keyword evidence="4" id="KW-1185">Reference proteome</keyword>
<comment type="caution">
    <text evidence="3">The sequence shown here is derived from an EMBL/GenBank/DDBJ whole genome shotgun (WGS) entry which is preliminary data.</text>
</comment>
<protein>
    <submittedName>
        <fullName evidence="3">Glycosyl transferase</fullName>
    </submittedName>
</protein>
<evidence type="ECO:0000313" key="4">
    <source>
        <dbReference type="Proteomes" id="UP001143372"/>
    </source>
</evidence>
<evidence type="ECO:0000313" key="3">
    <source>
        <dbReference type="EMBL" id="GLK68835.1"/>
    </source>
</evidence>
<dbReference type="Gene3D" id="3.90.550.10">
    <property type="entry name" value="Spore Coat Polysaccharide Biosynthesis Protein SpsA, Chain A"/>
    <property type="match status" value="1"/>
</dbReference>
<proteinExistence type="predicted"/>
<keyword evidence="1" id="KW-0472">Membrane</keyword>
<reference evidence="3" key="1">
    <citation type="journal article" date="2014" name="Int. J. Syst. Evol. Microbiol.">
        <title>Complete genome sequence of Corynebacterium casei LMG S-19264T (=DSM 44701T), isolated from a smear-ripened cheese.</title>
        <authorList>
            <consortium name="US DOE Joint Genome Institute (JGI-PGF)"/>
            <person name="Walter F."/>
            <person name="Albersmeier A."/>
            <person name="Kalinowski J."/>
            <person name="Ruckert C."/>
        </authorList>
    </citation>
    <scope>NUCLEOTIDE SEQUENCE</scope>
    <source>
        <strain evidence="3">VKM B-2347</strain>
    </source>
</reference>
<dbReference type="AlphaFoldDB" id="A0A9W6J116"/>
<reference evidence="3" key="2">
    <citation type="submission" date="2023-01" db="EMBL/GenBank/DDBJ databases">
        <authorList>
            <person name="Sun Q."/>
            <person name="Evtushenko L."/>
        </authorList>
    </citation>
    <scope>NUCLEOTIDE SEQUENCE</scope>
    <source>
        <strain evidence="3">VKM B-2347</strain>
    </source>
</reference>